<proteinExistence type="inferred from homology"/>
<reference evidence="3" key="1">
    <citation type="submission" date="2023-06" db="EMBL/GenBank/DDBJ databases">
        <title>Genomic of Agaribacillus aureum.</title>
        <authorList>
            <person name="Wang G."/>
        </authorList>
    </citation>
    <scope>NUCLEOTIDE SEQUENCE</scope>
    <source>
        <strain evidence="3">BMA12</strain>
    </source>
</reference>
<dbReference type="InterPro" id="IPR006015">
    <property type="entry name" value="Universal_stress_UspA"/>
</dbReference>
<protein>
    <submittedName>
        <fullName evidence="3">Universal stress protein</fullName>
    </submittedName>
</protein>
<dbReference type="Pfam" id="PF00582">
    <property type="entry name" value="Usp"/>
    <property type="match status" value="2"/>
</dbReference>
<evidence type="ECO:0000313" key="4">
    <source>
        <dbReference type="Proteomes" id="UP001172083"/>
    </source>
</evidence>
<name>A0ABT8LBN3_9BACT</name>
<keyword evidence="4" id="KW-1185">Reference proteome</keyword>
<dbReference type="PANTHER" id="PTHR46268">
    <property type="entry name" value="STRESS RESPONSE PROTEIN NHAX"/>
    <property type="match status" value="1"/>
</dbReference>
<feature type="domain" description="UspA" evidence="2">
    <location>
        <begin position="150"/>
        <end position="292"/>
    </location>
</feature>
<dbReference type="Proteomes" id="UP001172083">
    <property type="component" value="Unassembled WGS sequence"/>
</dbReference>
<sequence length="307" mass="34182">MYPLNKILVALDCSELDATIIRFAAFISRVSDTDTIYFVNVIRHMNIPAAVQKEFPGIIENALEERKAQLEASIAKEMEGSNGVKTECIVENGQPARKILEMTEKYKIDLAIVGRKNQLKGSGVLSHRLARRAVCSLLIVPEGAVTESGKILVPIDFSQYAQNALEQAINIGTRVKNEVEIICQNVYNVPVGYHYTGKSYEEFRQIMQKNAELDFKKFIKSIDLKGLKVRECYSLDEDEDPVADIYEKAVKVQASLMVIGAKGRTASTALFIGSMAERLIQINDTIPMVVVRPKGKAAGWLDIIKDI</sequence>
<comment type="caution">
    <text evidence="3">The sequence shown here is derived from an EMBL/GenBank/DDBJ whole genome shotgun (WGS) entry which is preliminary data.</text>
</comment>
<evidence type="ECO:0000256" key="1">
    <source>
        <dbReference type="ARBA" id="ARBA00008791"/>
    </source>
</evidence>
<comment type="similarity">
    <text evidence="1">Belongs to the universal stress protein A family.</text>
</comment>
<gene>
    <name evidence="3" type="ORF">QQ020_19010</name>
</gene>
<dbReference type="Gene3D" id="3.40.50.620">
    <property type="entry name" value="HUPs"/>
    <property type="match status" value="2"/>
</dbReference>
<accession>A0ABT8LBN3</accession>
<dbReference type="SUPFAM" id="SSF52402">
    <property type="entry name" value="Adenine nucleotide alpha hydrolases-like"/>
    <property type="match status" value="2"/>
</dbReference>
<dbReference type="PRINTS" id="PR01438">
    <property type="entry name" value="UNVRSLSTRESS"/>
</dbReference>
<dbReference type="InterPro" id="IPR006016">
    <property type="entry name" value="UspA"/>
</dbReference>
<dbReference type="CDD" id="cd00293">
    <property type="entry name" value="USP-like"/>
    <property type="match status" value="2"/>
</dbReference>
<evidence type="ECO:0000313" key="3">
    <source>
        <dbReference type="EMBL" id="MDN5214175.1"/>
    </source>
</evidence>
<dbReference type="PANTHER" id="PTHR46268:SF6">
    <property type="entry name" value="UNIVERSAL STRESS PROTEIN UP12"/>
    <property type="match status" value="1"/>
</dbReference>
<dbReference type="InterPro" id="IPR014729">
    <property type="entry name" value="Rossmann-like_a/b/a_fold"/>
</dbReference>
<feature type="domain" description="UspA" evidence="2">
    <location>
        <begin position="5"/>
        <end position="141"/>
    </location>
</feature>
<dbReference type="RefSeq" id="WP_346759510.1">
    <property type="nucleotide sequence ID" value="NZ_JAUJEB010000004.1"/>
</dbReference>
<organism evidence="3 4">
    <name type="scientific">Agaribacillus aureus</name>
    <dbReference type="NCBI Taxonomy" id="3051825"/>
    <lineage>
        <taxon>Bacteria</taxon>
        <taxon>Pseudomonadati</taxon>
        <taxon>Bacteroidota</taxon>
        <taxon>Cytophagia</taxon>
        <taxon>Cytophagales</taxon>
        <taxon>Splendidivirgaceae</taxon>
        <taxon>Agaribacillus</taxon>
    </lineage>
</organism>
<evidence type="ECO:0000259" key="2">
    <source>
        <dbReference type="Pfam" id="PF00582"/>
    </source>
</evidence>
<dbReference type="EMBL" id="JAUJEB010000004">
    <property type="protein sequence ID" value="MDN5214175.1"/>
    <property type="molecule type" value="Genomic_DNA"/>
</dbReference>